<proteinExistence type="predicted"/>
<reference evidence="1 2" key="1">
    <citation type="journal article" date="2018" name="Front. Plant Sci.">
        <title>Red Clover (Trifolium pratense) and Zigzag Clover (T. medium) - A Picture of Genomic Similarities and Differences.</title>
        <authorList>
            <person name="Dluhosova J."/>
            <person name="Istvanek J."/>
            <person name="Nedelnik J."/>
            <person name="Repkova J."/>
        </authorList>
    </citation>
    <scope>NUCLEOTIDE SEQUENCE [LARGE SCALE GENOMIC DNA]</scope>
    <source>
        <strain evidence="2">cv. 10/8</strain>
        <tissue evidence="1">Leaf</tissue>
    </source>
</reference>
<protein>
    <submittedName>
        <fullName evidence="1">Uncharacterized protein</fullName>
    </submittedName>
</protein>
<comment type="caution">
    <text evidence="1">The sequence shown here is derived from an EMBL/GenBank/DDBJ whole genome shotgun (WGS) entry which is preliminary data.</text>
</comment>
<accession>A0A392S0J0</accession>
<dbReference type="Proteomes" id="UP000265520">
    <property type="component" value="Unassembled WGS sequence"/>
</dbReference>
<keyword evidence="2" id="KW-1185">Reference proteome</keyword>
<name>A0A392S0J0_9FABA</name>
<sequence>WIKWDIIGYESSLPQWWLQASPCFGNTIGANP</sequence>
<evidence type="ECO:0000313" key="1">
    <source>
        <dbReference type="EMBL" id="MCI41385.1"/>
    </source>
</evidence>
<dbReference type="AlphaFoldDB" id="A0A392S0J0"/>
<evidence type="ECO:0000313" key="2">
    <source>
        <dbReference type="Proteomes" id="UP000265520"/>
    </source>
</evidence>
<organism evidence="1 2">
    <name type="scientific">Trifolium medium</name>
    <dbReference type="NCBI Taxonomy" id="97028"/>
    <lineage>
        <taxon>Eukaryota</taxon>
        <taxon>Viridiplantae</taxon>
        <taxon>Streptophyta</taxon>
        <taxon>Embryophyta</taxon>
        <taxon>Tracheophyta</taxon>
        <taxon>Spermatophyta</taxon>
        <taxon>Magnoliopsida</taxon>
        <taxon>eudicotyledons</taxon>
        <taxon>Gunneridae</taxon>
        <taxon>Pentapetalae</taxon>
        <taxon>rosids</taxon>
        <taxon>fabids</taxon>
        <taxon>Fabales</taxon>
        <taxon>Fabaceae</taxon>
        <taxon>Papilionoideae</taxon>
        <taxon>50 kb inversion clade</taxon>
        <taxon>NPAAA clade</taxon>
        <taxon>Hologalegina</taxon>
        <taxon>IRL clade</taxon>
        <taxon>Trifolieae</taxon>
        <taxon>Trifolium</taxon>
    </lineage>
</organism>
<dbReference type="EMBL" id="LXQA010291713">
    <property type="protein sequence ID" value="MCI41385.1"/>
    <property type="molecule type" value="Genomic_DNA"/>
</dbReference>
<feature type="non-terminal residue" evidence="1">
    <location>
        <position position="1"/>
    </location>
</feature>